<comment type="caution">
    <text evidence="2">The sequence shown here is derived from an EMBL/GenBank/DDBJ whole genome shotgun (WGS) entry which is preliminary data.</text>
</comment>
<gene>
    <name evidence="2" type="ORF">GTQ45_14430</name>
</gene>
<accession>A0A845QED3</accession>
<dbReference type="AlphaFoldDB" id="A0A845QED3"/>
<keyword evidence="2" id="KW-0862">Zinc</keyword>
<reference evidence="2 3" key="1">
    <citation type="journal article" date="2016" name="Int. J. Syst. Evol. Microbiol.">
        <title>Pyruvatibacter mobilis gen. nov., sp. nov., a marine bacterium from the culture broth of Picochlorum sp. 122.</title>
        <authorList>
            <person name="Wang G."/>
            <person name="Tang M."/>
            <person name="Wu H."/>
            <person name="Dai S."/>
            <person name="Li T."/>
            <person name="Chen C."/>
            <person name="He H."/>
            <person name="Fan J."/>
            <person name="Xiang W."/>
            <person name="Li X."/>
        </authorList>
    </citation>
    <scope>NUCLEOTIDE SEQUENCE [LARGE SCALE GENOMIC DNA]</scope>
    <source>
        <strain evidence="2 3">GYP-11</strain>
    </source>
</reference>
<dbReference type="Proteomes" id="UP000470384">
    <property type="component" value="Unassembled WGS sequence"/>
</dbReference>
<dbReference type="OrthoDB" id="9807344at2"/>
<dbReference type="GO" id="GO:0008270">
    <property type="term" value="F:zinc ion binding"/>
    <property type="evidence" value="ECO:0007669"/>
    <property type="project" value="UniProtKB-KW"/>
</dbReference>
<dbReference type="InterPro" id="IPR019401">
    <property type="entry name" value="Znf_CHCC"/>
</dbReference>
<dbReference type="RefSeq" id="WP_027843468.1">
    <property type="nucleotide sequence ID" value="NZ_BMHN01000001.1"/>
</dbReference>
<evidence type="ECO:0000259" key="1">
    <source>
        <dbReference type="Pfam" id="PF10276"/>
    </source>
</evidence>
<dbReference type="Pfam" id="PF10276">
    <property type="entry name" value="zf-CHCC"/>
    <property type="match status" value="1"/>
</dbReference>
<dbReference type="Gene3D" id="2.60.260.40">
    <property type="entry name" value="q5lls5 like domains"/>
    <property type="match status" value="1"/>
</dbReference>
<organism evidence="2 3">
    <name type="scientific">Pyruvatibacter mobilis</name>
    <dbReference type="NCBI Taxonomy" id="1712261"/>
    <lineage>
        <taxon>Bacteria</taxon>
        <taxon>Pseudomonadati</taxon>
        <taxon>Pseudomonadota</taxon>
        <taxon>Alphaproteobacteria</taxon>
        <taxon>Hyphomicrobiales</taxon>
        <taxon>Parvibaculaceae</taxon>
        <taxon>Pyruvatibacter</taxon>
    </lineage>
</organism>
<sequence length="86" mass="9297">MAGAVVPKFRNDDAVAVIEVGVKEFYCTGASAPHDHPHVYLDMGGDTETICPYCSTVYRYNEKLAPTESVPAGAILVPEATDPDRR</sequence>
<proteinExistence type="predicted"/>
<evidence type="ECO:0000313" key="2">
    <source>
        <dbReference type="EMBL" id="NBG96933.1"/>
    </source>
</evidence>
<dbReference type="GeneID" id="300654224"/>
<name>A0A845QED3_9HYPH</name>
<protein>
    <submittedName>
        <fullName evidence="2">Zinc-finger domain-containing protein</fullName>
    </submittedName>
</protein>
<keyword evidence="2" id="KW-0863">Zinc-finger</keyword>
<evidence type="ECO:0000313" key="3">
    <source>
        <dbReference type="Proteomes" id="UP000470384"/>
    </source>
</evidence>
<dbReference type="EMBL" id="WXYQ01000012">
    <property type="protein sequence ID" value="NBG96933.1"/>
    <property type="molecule type" value="Genomic_DNA"/>
</dbReference>
<feature type="domain" description="Zinc finger CHCC-type" evidence="1">
    <location>
        <begin position="23"/>
        <end position="58"/>
    </location>
</feature>
<keyword evidence="3" id="KW-1185">Reference proteome</keyword>
<keyword evidence="2" id="KW-0479">Metal-binding</keyword>